<protein>
    <submittedName>
        <fullName evidence="1">Uncharacterized protein</fullName>
    </submittedName>
</protein>
<reference evidence="1" key="1">
    <citation type="submission" date="2023-03" db="UniProtKB">
        <authorList>
            <consortium name="EnsemblPlants"/>
        </authorList>
    </citation>
    <scope>IDENTIFICATION</scope>
</reference>
<dbReference type="Gramene" id="MELO3C032942.2.1">
    <property type="protein sequence ID" value="MELO3C032942.2.1"/>
    <property type="gene ID" value="MELO3C032942.2"/>
</dbReference>
<proteinExistence type="predicted"/>
<organism evidence="1">
    <name type="scientific">Cucumis melo</name>
    <name type="common">Muskmelon</name>
    <dbReference type="NCBI Taxonomy" id="3656"/>
    <lineage>
        <taxon>Eukaryota</taxon>
        <taxon>Viridiplantae</taxon>
        <taxon>Streptophyta</taxon>
        <taxon>Embryophyta</taxon>
        <taxon>Tracheophyta</taxon>
        <taxon>Spermatophyta</taxon>
        <taxon>Magnoliopsida</taxon>
        <taxon>eudicotyledons</taxon>
        <taxon>Gunneridae</taxon>
        <taxon>Pentapetalae</taxon>
        <taxon>rosids</taxon>
        <taxon>fabids</taxon>
        <taxon>Cucurbitales</taxon>
        <taxon>Cucurbitaceae</taxon>
        <taxon>Benincaseae</taxon>
        <taxon>Cucumis</taxon>
    </lineage>
</organism>
<sequence length="76" mass="8506">MNIVVRVICNVICAPEKPALELNAIINPTDDGIVDIPDLTGDSISRAFLHFSSISTEFAFKLLRSKSKRLERNPFF</sequence>
<accession>A0A9I9EF89</accession>
<dbReference type="AlphaFoldDB" id="A0A9I9EF89"/>
<dbReference type="EnsemblPlants" id="MELO3C032942.2.1">
    <property type="protein sequence ID" value="MELO3C032942.2.1"/>
    <property type="gene ID" value="MELO3C032942.2"/>
</dbReference>
<evidence type="ECO:0000313" key="1">
    <source>
        <dbReference type="EnsemblPlants" id="MELO3C032942.2.1"/>
    </source>
</evidence>
<name>A0A9I9EF89_CUCME</name>